<name>X6LDR0_RETFI</name>
<gene>
    <name evidence="2" type="ORF">RFI_37976</name>
</gene>
<accession>X6LDR0</accession>
<feature type="non-terminal residue" evidence="2">
    <location>
        <position position="153"/>
    </location>
</feature>
<feature type="region of interest" description="Disordered" evidence="1">
    <location>
        <begin position="74"/>
        <end position="97"/>
    </location>
</feature>
<protein>
    <submittedName>
        <fullName evidence="2">Kelch motif containing protein</fullName>
    </submittedName>
</protein>
<dbReference type="EMBL" id="ASPP01043749">
    <property type="protein sequence ID" value="ETN99495.1"/>
    <property type="molecule type" value="Genomic_DNA"/>
</dbReference>
<reference evidence="2 3" key="1">
    <citation type="journal article" date="2013" name="Curr. Biol.">
        <title>The Genome of the Foraminiferan Reticulomyxa filosa.</title>
        <authorList>
            <person name="Glockner G."/>
            <person name="Hulsmann N."/>
            <person name="Schleicher M."/>
            <person name="Noegel A.A."/>
            <person name="Eichinger L."/>
            <person name="Gallinger C."/>
            <person name="Pawlowski J."/>
            <person name="Sierra R."/>
            <person name="Euteneuer U."/>
            <person name="Pillet L."/>
            <person name="Moustafa A."/>
            <person name="Platzer M."/>
            <person name="Groth M."/>
            <person name="Szafranski K."/>
            <person name="Schliwa M."/>
        </authorList>
    </citation>
    <scope>NUCLEOTIDE SEQUENCE [LARGE SCALE GENOMIC DNA]</scope>
</reference>
<proteinExistence type="predicted"/>
<organism evidence="2 3">
    <name type="scientific">Reticulomyxa filosa</name>
    <dbReference type="NCBI Taxonomy" id="46433"/>
    <lineage>
        <taxon>Eukaryota</taxon>
        <taxon>Sar</taxon>
        <taxon>Rhizaria</taxon>
        <taxon>Retaria</taxon>
        <taxon>Foraminifera</taxon>
        <taxon>Monothalamids</taxon>
        <taxon>Reticulomyxidae</taxon>
        <taxon>Reticulomyxa</taxon>
    </lineage>
</organism>
<comment type="caution">
    <text evidence="2">The sequence shown here is derived from an EMBL/GenBank/DDBJ whole genome shotgun (WGS) entry which is preliminary data.</text>
</comment>
<dbReference type="AlphaFoldDB" id="X6LDR0"/>
<dbReference type="Proteomes" id="UP000023152">
    <property type="component" value="Unassembled WGS sequence"/>
</dbReference>
<evidence type="ECO:0000313" key="3">
    <source>
        <dbReference type="Proteomes" id="UP000023152"/>
    </source>
</evidence>
<keyword evidence="3" id="KW-1185">Reference proteome</keyword>
<evidence type="ECO:0000313" key="2">
    <source>
        <dbReference type="EMBL" id="ETN99495.1"/>
    </source>
</evidence>
<evidence type="ECO:0000256" key="1">
    <source>
        <dbReference type="SAM" id="MobiDB-lite"/>
    </source>
</evidence>
<sequence>MCCLHLRSIDHNLFVVQQHGEAAIEILMNELSLSGELEHNHGGTGEDTRMDTIANANANTNLNINSNINTSANNMNESGSATTNVPHSSMDGGEYTHKHETKQEELAMEEKEQHNRSVRFQMPRQRALIENRNRRRLLDCFFPFYSLSLSLYF</sequence>